<dbReference type="InterPro" id="IPR014721">
    <property type="entry name" value="Ribsml_uS5_D2-typ_fold_subgr"/>
</dbReference>
<dbReference type="Pfam" id="PF13541">
    <property type="entry name" value="ChlI"/>
    <property type="match status" value="1"/>
</dbReference>
<evidence type="ECO:0000256" key="10">
    <source>
        <dbReference type="ARBA" id="ARBA00023204"/>
    </source>
</evidence>
<dbReference type="GO" id="GO:0003684">
    <property type="term" value="F:damaged DNA binding"/>
    <property type="evidence" value="ECO:0007669"/>
    <property type="project" value="InterPro"/>
</dbReference>
<dbReference type="PRINTS" id="PR01874">
    <property type="entry name" value="DNAREPAIRADA"/>
</dbReference>
<evidence type="ECO:0000256" key="1">
    <source>
        <dbReference type="ARBA" id="ARBA00022723"/>
    </source>
</evidence>
<dbReference type="SMART" id="SM00382">
    <property type="entry name" value="AAA"/>
    <property type="match status" value="1"/>
</dbReference>
<evidence type="ECO:0000256" key="2">
    <source>
        <dbReference type="ARBA" id="ARBA00022741"/>
    </source>
</evidence>
<organism evidence="15 16">
    <name type="scientific">Candidatus Aphodomorpha intestinavium</name>
    <dbReference type="NCBI Taxonomy" id="2840672"/>
    <lineage>
        <taxon>Bacteria</taxon>
        <taxon>Bacillati</taxon>
        <taxon>Bacillota</taxon>
        <taxon>Clostridia</taxon>
        <taxon>Eubacteriales</taxon>
        <taxon>Candidatus Aphodomorpha</taxon>
    </lineage>
</organism>
<keyword evidence="6 13" id="KW-0862">Zinc</keyword>
<keyword evidence="3 11" id="KW-0227">DNA damage</keyword>
<keyword evidence="7 11" id="KW-0067">ATP-binding</keyword>
<keyword evidence="5" id="KW-0378">Hydrolase</keyword>
<dbReference type="AlphaFoldDB" id="A0A9D1N541"/>
<accession>A0A9D1N541</accession>
<evidence type="ECO:0000313" key="15">
    <source>
        <dbReference type="EMBL" id="HIU94831.1"/>
    </source>
</evidence>
<feature type="binding site" evidence="11">
    <location>
        <begin position="91"/>
        <end position="98"/>
    </location>
    <ligand>
        <name>ATP</name>
        <dbReference type="ChEBI" id="CHEBI:30616"/>
    </ligand>
</feature>
<dbReference type="InterPro" id="IPR041166">
    <property type="entry name" value="Rubredoxin_2"/>
</dbReference>
<evidence type="ECO:0000256" key="5">
    <source>
        <dbReference type="ARBA" id="ARBA00022801"/>
    </source>
</evidence>
<feature type="domain" description="RecA family profile 1" evidence="14">
    <location>
        <begin position="62"/>
        <end position="209"/>
    </location>
</feature>
<dbReference type="PANTHER" id="PTHR32472">
    <property type="entry name" value="DNA REPAIR PROTEIN RADA"/>
    <property type="match status" value="1"/>
</dbReference>
<proteinExistence type="inferred from homology"/>
<dbReference type="Pfam" id="PF18073">
    <property type="entry name" value="Zn_ribbon_LapB"/>
    <property type="match status" value="1"/>
</dbReference>
<evidence type="ECO:0000256" key="7">
    <source>
        <dbReference type="ARBA" id="ARBA00022840"/>
    </source>
</evidence>
<keyword evidence="8 11" id="KW-0346">Stress response</keyword>
<reference evidence="15" key="1">
    <citation type="submission" date="2020-10" db="EMBL/GenBank/DDBJ databases">
        <authorList>
            <person name="Gilroy R."/>
        </authorList>
    </citation>
    <scope>NUCLEOTIDE SEQUENCE</scope>
    <source>
        <strain evidence="15">ChiGjej2B2-16831</strain>
    </source>
</reference>
<comment type="similarity">
    <text evidence="11 13">Belongs to the RecA family. RadA subfamily.</text>
</comment>
<dbReference type="InterPro" id="IPR020568">
    <property type="entry name" value="Ribosomal_Su5_D2-typ_SF"/>
</dbReference>
<gene>
    <name evidence="11 15" type="primary">radA</name>
    <name evidence="15" type="ORF">IAD24_06685</name>
</gene>
<evidence type="ECO:0000313" key="16">
    <source>
        <dbReference type="Proteomes" id="UP000824128"/>
    </source>
</evidence>
<keyword evidence="1 11" id="KW-0479">Metal-binding</keyword>
<protein>
    <recommendedName>
        <fullName evidence="11 12">DNA repair protein RadA</fullName>
    </recommendedName>
</protein>
<keyword evidence="4 13" id="KW-0863">Zinc-finger</keyword>
<dbReference type="InterPro" id="IPR020588">
    <property type="entry name" value="RecA_ATP-bd"/>
</dbReference>
<dbReference type="HAMAP" id="MF_01498">
    <property type="entry name" value="RadA_bact"/>
    <property type="match status" value="1"/>
</dbReference>
<evidence type="ECO:0000256" key="11">
    <source>
        <dbReference type="HAMAP-Rule" id="MF_01498"/>
    </source>
</evidence>
<keyword evidence="2 11" id="KW-0547">Nucleotide-binding</keyword>
<evidence type="ECO:0000256" key="4">
    <source>
        <dbReference type="ARBA" id="ARBA00022771"/>
    </source>
</evidence>
<evidence type="ECO:0000256" key="8">
    <source>
        <dbReference type="ARBA" id="ARBA00023016"/>
    </source>
</evidence>
<dbReference type="CDD" id="cd01121">
    <property type="entry name" value="RadA_SMS_N"/>
    <property type="match status" value="1"/>
</dbReference>
<dbReference type="PROSITE" id="PS50162">
    <property type="entry name" value="RECA_2"/>
    <property type="match status" value="1"/>
</dbReference>
<evidence type="ECO:0000256" key="3">
    <source>
        <dbReference type="ARBA" id="ARBA00022763"/>
    </source>
</evidence>
<comment type="domain">
    <text evidence="11">The middle region has homology to RecA with ATPase motifs including the RadA KNRFG motif, while the C-terminus is homologous to Lon protease.</text>
</comment>
<dbReference type="PANTHER" id="PTHR32472:SF10">
    <property type="entry name" value="DNA REPAIR PROTEIN RADA-LIKE PROTEIN"/>
    <property type="match status" value="1"/>
</dbReference>
<dbReference type="Gene3D" id="3.30.230.10">
    <property type="match status" value="1"/>
</dbReference>
<feature type="short sequence motif" description="RadA KNRFG motif" evidence="11">
    <location>
        <begin position="246"/>
        <end position="250"/>
    </location>
</feature>
<dbReference type="GO" id="GO:0140664">
    <property type="term" value="F:ATP-dependent DNA damage sensor activity"/>
    <property type="evidence" value="ECO:0007669"/>
    <property type="project" value="InterPro"/>
</dbReference>
<dbReference type="Gene3D" id="3.40.50.300">
    <property type="entry name" value="P-loop containing nucleotide triphosphate hydrolases"/>
    <property type="match status" value="1"/>
</dbReference>
<dbReference type="GO" id="GO:0005524">
    <property type="term" value="F:ATP binding"/>
    <property type="evidence" value="ECO:0007669"/>
    <property type="project" value="UniProtKB-UniRule"/>
</dbReference>
<evidence type="ECO:0000256" key="9">
    <source>
        <dbReference type="ARBA" id="ARBA00023125"/>
    </source>
</evidence>
<comment type="caution">
    <text evidence="15">The sequence shown here is derived from an EMBL/GenBank/DDBJ whole genome shotgun (WGS) entry which is preliminary data.</text>
</comment>
<comment type="function">
    <text evidence="11">Plays a role in repairing double-strand DNA breaks, probably involving stabilizing or processing branched DNA or blocked replication forks.</text>
</comment>
<evidence type="ECO:0000259" key="14">
    <source>
        <dbReference type="PROSITE" id="PS50162"/>
    </source>
</evidence>
<dbReference type="InterPro" id="IPR027417">
    <property type="entry name" value="P-loop_NTPase"/>
</dbReference>
<keyword evidence="10 11" id="KW-0234">DNA repair</keyword>
<feature type="region of interest" description="Lon-protease-like" evidence="11">
    <location>
        <begin position="343"/>
        <end position="446"/>
    </location>
</feature>
<sequence length="446" mass="47267">MAKDREKTVFLCGECGYESPRWMGRCPACGSWNTLVEEKAVPVRDAGAPGAVQRLSEVSTMQAPRVSTGMSELDRVTGGGLLPGMVALLGGDPGIGKSTLLMQTADSLAGQGAVLYVSGEESAAQLKLRAERLGVKNDLLLLCDTSLENALEQARARQSAYLIVDSIQTMSTAESDSVPGSVTQVRACTAALTRFAKETGAVVLIVGHVTKDGAIAGPRVLEHIVDTVLYFEGDRHAGLRLLRAVKNRFGSTDEIGVFEMGENGMRQVVDPSRLFLSGENACGCAVTCAVEGSRPMLAEVQALLVDSALGSPRRTAAGIDGGRLSLLLAVLEKKAQLRLSNKDVYVNVVGNLRLMERGADLAVALCIASALDERPLPPHTAAIGELGLTGELRGAAQMELRLRECLRLGYTRVLLPKRARVPKLEGLTLVPVASVAEAVETIRLCP</sequence>
<dbReference type="GO" id="GO:0016787">
    <property type="term" value="F:hydrolase activity"/>
    <property type="evidence" value="ECO:0007669"/>
    <property type="project" value="UniProtKB-KW"/>
</dbReference>
<dbReference type="InterPro" id="IPR004504">
    <property type="entry name" value="DNA_repair_RadA"/>
</dbReference>
<dbReference type="FunFam" id="3.40.50.300:FF:000050">
    <property type="entry name" value="DNA repair protein RadA"/>
    <property type="match status" value="1"/>
</dbReference>
<evidence type="ECO:0000256" key="12">
    <source>
        <dbReference type="NCBIfam" id="TIGR00416"/>
    </source>
</evidence>
<dbReference type="EMBL" id="DVNZ01000213">
    <property type="protein sequence ID" value="HIU94831.1"/>
    <property type="molecule type" value="Genomic_DNA"/>
</dbReference>
<name>A0A9D1N541_9FIRM</name>
<dbReference type="Proteomes" id="UP000824128">
    <property type="component" value="Unassembled WGS sequence"/>
</dbReference>
<evidence type="ECO:0000256" key="6">
    <source>
        <dbReference type="ARBA" id="ARBA00022833"/>
    </source>
</evidence>
<reference evidence="15" key="2">
    <citation type="journal article" date="2021" name="PeerJ">
        <title>Extensive microbial diversity within the chicken gut microbiome revealed by metagenomics and culture.</title>
        <authorList>
            <person name="Gilroy R."/>
            <person name="Ravi A."/>
            <person name="Getino M."/>
            <person name="Pursley I."/>
            <person name="Horton D.L."/>
            <person name="Alikhan N.F."/>
            <person name="Baker D."/>
            <person name="Gharbi K."/>
            <person name="Hall N."/>
            <person name="Watson M."/>
            <person name="Adriaenssens E.M."/>
            <person name="Foster-Nyarko E."/>
            <person name="Jarju S."/>
            <person name="Secka A."/>
            <person name="Antonio M."/>
            <person name="Oren A."/>
            <person name="Chaudhuri R.R."/>
            <person name="La Ragione R."/>
            <person name="Hildebrand F."/>
            <person name="Pallen M.J."/>
        </authorList>
    </citation>
    <scope>NUCLEOTIDE SEQUENCE</scope>
    <source>
        <strain evidence="15">ChiGjej2B2-16831</strain>
    </source>
</reference>
<evidence type="ECO:0000256" key="13">
    <source>
        <dbReference type="RuleBase" id="RU003555"/>
    </source>
</evidence>
<dbReference type="SUPFAM" id="SSF54211">
    <property type="entry name" value="Ribosomal protein S5 domain 2-like"/>
    <property type="match status" value="1"/>
</dbReference>
<dbReference type="GO" id="GO:0000725">
    <property type="term" value="P:recombinational repair"/>
    <property type="evidence" value="ECO:0007669"/>
    <property type="project" value="UniProtKB-UniRule"/>
</dbReference>
<dbReference type="GO" id="GO:0008270">
    <property type="term" value="F:zinc ion binding"/>
    <property type="evidence" value="ECO:0007669"/>
    <property type="project" value="UniProtKB-KW"/>
</dbReference>
<dbReference type="SUPFAM" id="SSF52540">
    <property type="entry name" value="P-loop containing nucleoside triphosphate hydrolases"/>
    <property type="match status" value="1"/>
</dbReference>
<dbReference type="Pfam" id="PF13481">
    <property type="entry name" value="AAA_25"/>
    <property type="match status" value="1"/>
</dbReference>
<dbReference type="GO" id="GO:0005829">
    <property type="term" value="C:cytosol"/>
    <property type="evidence" value="ECO:0007669"/>
    <property type="project" value="TreeGrafter"/>
</dbReference>
<dbReference type="NCBIfam" id="TIGR00416">
    <property type="entry name" value="sms"/>
    <property type="match status" value="1"/>
</dbReference>
<dbReference type="InterPro" id="IPR003593">
    <property type="entry name" value="AAA+_ATPase"/>
</dbReference>
<keyword evidence="9 11" id="KW-0238">DNA-binding</keyword>
<comment type="function">
    <text evidence="13">DNA-dependent ATPase involved in processing of recombination intermediates, plays a role in repairing DNA breaks. Stimulates the branch migration of RecA-mediated strand transfer reactions, allowing the 3' invading strand to extend heteroduplex DNA faster. Binds ssDNA in the presence of ADP but not other nucleotides, has ATPase activity that is stimulated by ssDNA and various branched DNA structures, but inhibited by SSB. Does not have RecA's homology-searching function.</text>
</comment>